<dbReference type="RefSeq" id="WP_323281242.1">
    <property type="nucleotide sequence ID" value="NZ_JAYGGQ010000027.1"/>
</dbReference>
<evidence type="ECO:0000313" key="5">
    <source>
        <dbReference type="EMBL" id="MEA5457330.1"/>
    </source>
</evidence>
<comment type="caution">
    <text evidence="5">The sequence shown here is derived from an EMBL/GenBank/DDBJ whole genome shotgun (WGS) entry which is preliminary data.</text>
</comment>
<sequence>MRDIAVEAGPREVAVGKDGTAYVTSQEAGVVSVMPPGAARVARTVQVSATPGTTDNPHGIAVGPDGSVYVADITGNAIAVIKPGGTAVACRVPVKNPKEVAVGADGTVYALAAAQNLSVIRPGGTEVALSVAVSASPGHLAVAPNGSVLITNPQEHTVSVLGPELLRPGAPAAAAQSTAPQSPAVGPSQQMQASGGDSSPWGSMPIVLGVSVLVVLAAAAAVIVTGRRRKRQLPALEASASFLEHLVPSQVSDSDIVGGSR</sequence>
<dbReference type="InterPro" id="IPR015943">
    <property type="entry name" value="WD40/YVTN_repeat-like_dom_sf"/>
</dbReference>
<keyword evidence="1" id="KW-0677">Repeat</keyword>
<keyword evidence="4" id="KW-1133">Transmembrane helix</keyword>
<feature type="compositionally biased region" description="Polar residues" evidence="3">
    <location>
        <begin position="187"/>
        <end position="198"/>
    </location>
</feature>
<dbReference type="Proteomes" id="UP001304769">
    <property type="component" value="Unassembled WGS sequence"/>
</dbReference>
<dbReference type="Gene3D" id="2.130.10.10">
    <property type="entry name" value="YVTN repeat-like/Quinoprotein amine dehydrogenase"/>
    <property type="match status" value="1"/>
</dbReference>
<evidence type="ECO:0000256" key="1">
    <source>
        <dbReference type="ARBA" id="ARBA00022737"/>
    </source>
</evidence>
<proteinExistence type="predicted"/>
<keyword evidence="6" id="KW-1185">Reference proteome</keyword>
<dbReference type="PROSITE" id="PS51125">
    <property type="entry name" value="NHL"/>
    <property type="match status" value="1"/>
</dbReference>
<keyword evidence="4" id="KW-0812">Transmembrane</keyword>
<dbReference type="InterPro" id="IPR051200">
    <property type="entry name" value="Host-pathogen_enzymatic-act"/>
</dbReference>
<feature type="region of interest" description="Disordered" evidence="3">
    <location>
        <begin position="171"/>
        <end position="198"/>
    </location>
</feature>
<name>A0ABU5TCE5_9MICC</name>
<evidence type="ECO:0000256" key="3">
    <source>
        <dbReference type="SAM" id="MobiDB-lite"/>
    </source>
</evidence>
<dbReference type="PANTHER" id="PTHR47197">
    <property type="entry name" value="PROTEIN NIRF"/>
    <property type="match status" value="1"/>
</dbReference>
<evidence type="ECO:0000256" key="4">
    <source>
        <dbReference type="SAM" id="Phobius"/>
    </source>
</evidence>
<keyword evidence="4" id="KW-0472">Membrane</keyword>
<dbReference type="Pfam" id="PF01436">
    <property type="entry name" value="NHL"/>
    <property type="match status" value="1"/>
</dbReference>
<evidence type="ECO:0000256" key="2">
    <source>
        <dbReference type="PROSITE-ProRule" id="PRU00504"/>
    </source>
</evidence>
<evidence type="ECO:0008006" key="7">
    <source>
        <dbReference type="Google" id="ProtNLM"/>
    </source>
</evidence>
<feature type="repeat" description="NHL" evidence="2">
    <location>
        <begin position="41"/>
        <end position="84"/>
    </location>
</feature>
<evidence type="ECO:0000313" key="6">
    <source>
        <dbReference type="Proteomes" id="UP001304769"/>
    </source>
</evidence>
<gene>
    <name evidence="5" type="ORF">SPF06_21650</name>
</gene>
<organism evidence="5 6">
    <name type="scientific">Sinomonas terricola</name>
    <dbReference type="NCBI Taxonomy" id="3110330"/>
    <lineage>
        <taxon>Bacteria</taxon>
        <taxon>Bacillati</taxon>
        <taxon>Actinomycetota</taxon>
        <taxon>Actinomycetes</taxon>
        <taxon>Micrococcales</taxon>
        <taxon>Micrococcaceae</taxon>
        <taxon>Sinomonas</taxon>
    </lineage>
</organism>
<dbReference type="EMBL" id="JAYGGQ010000027">
    <property type="protein sequence ID" value="MEA5457330.1"/>
    <property type="molecule type" value="Genomic_DNA"/>
</dbReference>
<reference evidence="5 6" key="1">
    <citation type="submission" date="2023-12" db="EMBL/GenBank/DDBJ databases">
        <title>Sinomonas terricola sp. nov, isolated from litchi orchard soil in Guangdong, PR China.</title>
        <authorList>
            <person name="Jiaxin W."/>
            <person name="Yang Z."/>
            <person name="Honghui Z."/>
        </authorList>
    </citation>
    <scope>NUCLEOTIDE SEQUENCE [LARGE SCALE GENOMIC DNA]</scope>
    <source>
        <strain evidence="5 6">JGH33</strain>
    </source>
</reference>
<protein>
    <recommendedName>
        <fullName evidence="7">SMP-30/Gluconolactonase/LRE-like region domain-containing protein</fullName>
    </recommendedName>
</protein>
<accession>A0ABU5TCE5</accession>
<feature type="compositionally biased region" description="Low complexity" evidence="3">
    <location>
        <begin position="171"/>
        <end position="184"/>
    </location>
</feature>
<dbReference type="InterPro" id="IPR001258">
    <property type="entry name" value="NHL_repeat"/>
</dbReference>
<dbReference type="SUPFAM" id="SSF101898">
    <property type="entry name" value="NHL repeat"/>
    <property type="match status" value="1"/>
</dbReference>
<dbReference type="PANTHER" id="PTHR47197:SF3">
    <property type="entry name" value="DIHYDRO-HEME D1 DEHYDROGENASE"/>
    <property type="match status" value="1"/>
</dbReference>
<feature type="transmembrane region" description="Helical" evidence="4">
    <location>
        <begin position="201"/>
        <end position="224"/>
    </location>
</feature>